<dbReference type="FunFam" id="2.40.40.20:FF:000019">
    <property type="entry name" value="DNA-directed RNA polymerase II subunit RPB1"/>
    <property type="match status" value="1"/>
</dbReference>
<dbReference type="CDD" id="cd01435">
    <property type="entry name" value="RNAP_I_RPA1_N"/>
    <property type="match status" value="1"/>
</dbReference>
<keyword evidence="3 12" id="KW-0240">DNA-directed RNA polymerase</keyword>
<dbReference type="Gene3D" id="4.10.860.120">
    <property type="entry name" value="RNA polymerase II, clamp domain"/>
    <property type="match status" value="1"/>
</dbReference>
<dbReference type="Gene3D" id="2.40.40.20">
    <property type="match status" value="1"/>
</dbReference>
<evidence type="ECO:0000256" key="12">
    <source>
        <dbReference type="RuleBase" id="RU004279"/>
    </source>
</evidence>
<feature type="compositionally biased region" description="Polar residues" evidence="13">
    <location>
        <begin position="161"/>
        <end position="171"/>
    </location>
</feature>
<sequence>MAAVKGVSKSVQSVEFGFLTDEEVKKLSVVKINNNNLVDLMGRPVPGGLYDPSLGPYQDETCKTCSQGSHHCPGHCGHIELLMPVYNPLLFNFLHKLLQRICFTCHRLRIKGSLVKMAVKKLELISKGDIAGAKRLDESLSSEVAPDLDVDSDDEDMSHEYGSSTGHPLEQQQQWTSLQFTEAMKVLNTLQRPLVKKCANCGAASPRITSPNFGLFYINGMSSADISANVTRQLGEVSRGEIETIDEENATQTPRGKGNSKNTEKEPNAAREYSEQKNMFSKKLLPSEVKNHIELFWEKEVQFCSYLSDIQQRGKKAGYSMFFLQAVLVLPIKFRPQAKGGESVRDHPQTVLLNKVLQSNIELLAAYGKKEQSKITDKWWELQQSINVFFDSKTAKSGSGQKDVATGICQILEKKEGMFRQKMMGKRVNYACRSVISPDPYLDVNEIGIPPCFAVKLTYPERVTPWNTAQLRNAVINGSENHPGAIQYVDKSSFNRLPPVRKARISIARKLSSSTRAAVMQPGKSSDYEYDGKIVYRHLRDGDIVLVNRQPTLHKISMMAHKVRVLAGEKTLRMHYANCSTYNADFDGDEMNVHFPQDEVSRAEGYNIVNANNQYVKPSNGEPIRGLIQDHVVSASILTNMDSFLTGDQFVQLLHSSSVFGTGRISVGSKPGKKVLFSCSEDEIQIPPPAVSKPVDLWTGKQVITALLNHITKGHPSFTVEKGAKIPHDFFKNRANGTYPKNRKEKESVKVNRRKKLSCEDKMLIKGNYLVQGVIDKAQFGEHGLVHTVHELYGSDTAGLLLSALSRLFTAFLQMHGFTCGVDDLLIMKAKDEERKKQLESCEKLGELVHRNFIGIKDENIKIDPLALQLNIEKTIRSEGESALAYLDRQMTNELNSKTSTGVVNELLSVGLLKPSGKNCISLMTTSGAKGSKVNFQQISSFLGQQELEGKRVPRMVSGKTLPCFHPWDWDARAGGFIIDRFLTGLRPQEYYFHCMAGREGLVDTAVKTSRSGYLQRCLIKNLECLKISYDHTVRDADGSIVQFCYGEDGVDVHQTSFITKFEVLTENKEIICQKYEHLEAFNSYIVAPTDALKEKAKKFISSSKKYEKNEELSQELNKLVKQKYFSSLAQPGEPVGVLAAQSVGEPSTQMTLNTFHLAGRGEMNVTLGIPRLQEILMTASSNIQTPIMTCPFQRGRTEYAAYS</sequence>
<feature type="region of interest" description="Disordered" evidence="13">
    <location>
        <begin position="239"/>
        <end position="275"/>
    </location>
</feature>
<evidence type="ECO:0000256" key="5">
    <source>
        <dbReference type="ARBA" id="ARBA00022695"/>
    </source>
</evidence>
<dbReference type="FunFam" id="1.10.274.100:FF:000015">
    <property type="entry name" value="DNA-directed RNA polymerase subunit"/>
    <property type="match status" value="1"/>
</dbReference>
<name>A0A9Q0JKF2_9ROSI</name>
<dbReference type="GO" id="GO:0006351">
    <property type="term" value="P:DNA-templated transcription"/>
    <property type="evidence" value="ECO:0007669"/>
    <property type="project" value="InterPro"/>
</dbReference>
<protein>
    <recommendedName>
        <fullName evidence="12">DNA-directed RNA polymerase subunit</fullName>
        <ecNumber evidence="12">2.7.7.6</ecNumber>
    </recommendedName>
</protein>
<dbReference type="InterPro" id="IPR007066">
    <property type="entry name" value="RNA_pol_Rpb1_3"/>
</dbReference>
<dbReference type="PANTHER" id="PTHR19376">
    <property type="entry name" value="DNA-DIRECTED RNA POLYMERASE"/>
    <property type="match status" value="1"/>
</dbReference>
<dbReference type="Pfam" id="PF04997">
    <property type="entry name" value="RNA_pol_Rpb1_1"/>
    <property type="match status" value="1"/>
</dbReference>
<dbReference type="Proteomes" id="UP001141552">
    <property type="component" value="Unassembled WGS sequence"/>
</dbReference>
<evidence type="ECO:0000256" key="13">
    <source>
        <dbReference type="SAM" id="MobiDB-lite"/>
    </source>
</evidence>
<dbReference type="GO" id="GO:0005736">
    <property type="term" value="C:RNA polymerase I complex"/>
    <property type="evidence" value="ECO:0007669"/>
    <property type="project" value="UniProtKB-ARBA"/>
</dbReference>
<organism evidence="15 16">
    <name type="scientific">Turnera subulata</name>
    <dbReference type="NCBI Taxonomy" id="218843"/>
    <lineage>
        <taxon>Eukaryota</taxon>
        <taxon>Viridiplantae</taxon>
        <taxon>Streptophyta</taxon>
        <taxon>Embryophyta</taxon>
        <taxon>Tracheophyta</taxon>
        <taxon>Spermatophyta</taxon>
        <taxon>Magnoliopsida</taxon>
        <taxon>eudicotyledons</taxon>
        <taxon>Gunneridae</taxon>
        <taxon>Pentapetalae</taxon>
        <taxon>rosids</taxon>
        <taxon>fabids</taxon>
        <taxon>Malpighiales</taxon>
        <taxon>Passifloraceae</taxon>
        <taxon>Turnera</taxon>
    </lineage>
</organism>
<feature type="compositionally biased region" description="Acidic residues" evidence="13">
    <location>
        <begin position="146"/>
        <end position="157"/>
    </location>
</feature>
<dbReference type="SUPFAM" id="SSF64484">
    <property type="entry name" value="beta and beta-prime subunits of DNA dependent RNA-polymerase"/>
    <property type="match status" value="1"/>
</dbReference>
<dbReference type="InterPro" id="IPR045867">
    <property type="entry name" value="DNA-dir_RpoC_beta_prime"/>
</dbReference>
<gene>
    <name evidence="15" type="ORF">Tsubulata_031298</name>
</gene>
<evidence type="ECO:0000256" key="11">
    <source>
        <dbReference type="ARBA" id="ARBA00048552"/>
    </source>
</evidence>
<comment type="subcellular location">
    <subcellularLocation>
        <location evidence="1">Nucleus</location>
    </subcellularLocation>
</comment>
<dbReference type="Pfam" id="PF04998">
    <property type="entry name" value="RNA_pol_Rpb1_5"/>
    <property type="match status" value="1"/>
</dbReference>
<comment type="similarity">
    <text evidence="2 12">Belongs to the RNA polymerase beta' chain family.</text>
</comment>
<reference evidence="15" key="1">
    <citation type="submission" date="2022-02" db="EMBL/GenBank/DDBJ databases">
        <authorList>
            <person name="Henning P.M."/>
            <person name="McCubbin A.G."/>
            <person name="Shore J.S."/>
        </authorList>
    </citation>
    <scope>NUCLEOTIDE SEQUENCE</scope>
    <source>
        <strain evidence="15">F60SS</strain>
        <tissue evidence="15">Leaves</tissue>
    </source>
</reference>
<evidence type="ECO:0000256" key="1">
    <source>
        <dbReference type="ARBA" id="ARBA00004123"/>
    </source>
</evidence>
<dbReference type="EMBL" id="JAKUCV010001790">
    <property type="protein sequence ID" value="KAJ4845038.1"/>
    <property type="molecule type" value="Genomic_DNA"/>
</dbReference>
<feature type="compositionally biased region" description="Basic and acidic residues" evidence="13">
    <location>
        <begin position="262"/>
        <end position="275"/>
    </location>
</feature>
<keyword evidence="10" id="KW-0539">Nucleus</keyword>
<keyword evidence="4 12" id="KW-0808">Transferase</keyword>
<dbReference type="InterPro" id="IPR006592">
    <property type="entry name" value="RNA_pol_N"/>
</dbReference>
<keyword evidence="5 12" id="KW-0548">Nucleotidyltransferase</keyword>
<dbReference type="OrthoDB" id="270392at2759"/>
<dbReference type="InterPro" id="IPR007080">
    <property type="entry name" value="RNA_pol_Rpb1_1"/>
</dbReference>
<dbReference type="InterPro" id="IPR042102">
    <property type="entry name" value="RNA_pol_Rpb1_3_sf"/>
</dbReference>
<dbReference type="Pfam" id="PF05000">
    <property type="entry name" value="RNA_pol_Rpb1_4"/>
    <property type="match status" value="1"/>
</dbReference>
<dbReference type="SMART" id="SM00663">
    <property type="entry name" value="RPOLA_N"/>
    <property type="match status" value="1"/>
</dbReference>
<dbReference type="Pfam" id="PF00623">
    <property type="entry name" value="RNA_pol_Rpb1_2"/>
    <property type="match status" value="1"/>
</dbReference>
<evidence type="ECO:0000256" key="7">
    <source>
        <dbReference type="ARBA" id="ARBA00022833"/>
    </source>
</evidence>
<dbReference type="GO" id="GO:0003899">
    <property type="term" value="F:DNA-directed RNA polymerase activity"/>
    <property type="evidence" value="ECO:0007669"/>
    <property type="project" value="UniProtKB-EC"/>
</dbReference>
<dbReference type="Pfam" id="PF04983">
    <property type="entry name" value="RNA_pol_Rpb1_3"/>
    <property type="match status" value="1"/>
</dbReference>
<dbReference type="InterPro" id="IPR015699">
    <property type="entry name" value="DNA-dir_RNA_pol1_lsu_N"/>
</dbReference>
<evidence type="ECO:0000256" key="8">
    <source>
        <dbReference type="ARBA" id="ARBA00022842"/>
    </source>
</evidence>
<dbReference type="FunFam" id="1.10.132.30:FF:000006">
    <property type="entry name" value="DNA-directed RNA polymerase subunit"/>
    <property type="match status" value="1"/>
</dbReference>
<evidence type="ECO:0000259" key="14">
    <source>
        <dbReference type="SMART" id="SM00663"/>
    </source>
</evidence>
<dbReference type="Gene3D" id="6.10.250.2940">
    <property type="match status" value="1"/>
</dbReference>
<keyword evidence="16" id="KW-1185">Reference proteome</keyword>
<dbReference type="AlphaFoldDB" id="A0A9Q0JKF2"/>
<dbReference type="Gene3D" id="1.10.132.30">
    <property type="match status" value="1"/>
</dbReference>
<comment type="catalytic activity">
    <reaction evidence="11 12">
        <text>RNA(n) + a ribonucleoside 5'-triphosphate = RNA(n+1) + diphosphate</text>
        <dbReference type="Rhea" id="RHEA:21248"/>
        <dbReference type="Rhea" id="RHEA-COMP:14527"/>
        <dbReference type="Rhea" id="RHEA-COMP:17342"/>
        <dbReference type="ChEBI" id="CHEBI:33019"/>
        <dbReference type="ChEBI" id="CHEBI:61557"/>
        <dbReference type="ChEBI" id="CHEBI:140395"/>
        <dbReference type="EC" id="2.7.7.6"/>
    </reaction>
</comment>
<dbReference type="PANTHER" id="PTHR19376:SF11">
    <property type="entry name" value="DNA-DIRECTED RNA POLYMERASE I SUBUNIT RPA1"/>
    <property type="match status" value="1"/>
</dbReference>
<proteinExistence type="inferred from homology"/>
<keyword evidence="8" id="KW-0460">Magnesium</keyword>
<dbReference type="Gene3D" id="6.20.50.80">
    <property type="match status" value="1"/>
</dbReference>
<reference evidence="15" key="2">
    <citation type="journal article" date="2023" name="Plants (Basel)">
        <title>Annotation of the Turnera subulata (Passifloraceae) Draft Genome Reveals the S-Locus Evolved after the Divergence of Turneroideae from Passifloroideae in a Stepwise Manner.</title>
        <authorList>
            <person name="Henning P.M."/>
            <person name="Roalson E.H."/>
            <person name="Mir W."/>
            <person name="McCubbin A.G."/>
            <person name="Shore J.S."/>
        </authorList>
    </citation>
    <scope>NUCLEOTIDE SEQUENCE</scope>
    <source>
        <strain evidence="15">F60SS</strain>
    </source>
</reference>
<comment type="function">
    <text evidence="12">DNA-dependent RNA polymerase catalyzes the transcription of DNA into RNA using the four ribonucleoside triphosphates as substrates.</text>
</comment>
<evidence type="ECO:0000256" key="6">
    <source>
        <dbReference type="ARBA" id="ARBA00022723"/>
    </source>
</evidence>
<dbReference type="GO" id="GO:0003677">
    <property type="term" value="F:DNA binding"/>
    <property type="evidence" value="ECO:0007669"/>
    <property type="project" value="InterPro"/>
</dbReference>
<feature type="domain" description="RNA polymerase N-terminal" evidence="14">
    <location>
        <begin position="320"/>
        <end position="639"/>
    </location>
</feature>
<feature type="region of interest" description="Disordered" evidence="13">
    <location>
        <begin position="142"/>
        <end position="171"/>
    </location>
</feature>
<keyword evidence="6" id="KW-0479">Metal-binding</keyword>
<evidence type="ECO:0000256" key="9">
    <source>
        <dbReference type="ARBA" id="ARBA00023163"/>
    </source>
</evidence>
<keyword evidence="7" id="KW-0862">Zinc</keyword>
<dbReference type="InterPro" id="IPR038120">
    <property type="entry name" value="Rpb1_funnel_sf"/>
</dbReference>
<dbReference type="InterPro" id="IPR000722">
    <property type="entry name" value="RNA_pol_asu"/>
</dbReference>
<dbReference type="EC" id="2.7.7.6" evidence="12"/>
<dbReference type="GO" id="GO:0046872">
    <property type="term" value="F:metal ion binding"/>
    <property type="evidence" value="ECO:0007669"/>
    <property type="project" value="UniProtKB-KW"/>
</dbReference>
<evidence type="ECO:0000256" key="4">
    <source>
        <dbReference type="ARBA" id="ARBA00022679"/>
    </source>
</evidence>
<comment type="caution">
    <text evidence="15">The sequence shown here is derived from an EMBL/GenBank/DDBJ whole genome shotgun (WGS) entry which is preliminary data.</text>
</comment>
<evidence type="ECO:0000256" key="10">
    <source>
        <dbReference type="ARBA" id="ARBA00023242"/>
    </source>
</evidence>
<evidence type="ECO:0000256" key="2">
    <source>
        <dbReference type="ARBA" id="ARBA00006460"/>
    </source>
</evidence>
<dbReference type="InterPro" id="IPR044893">
    <property type="entry name" value="RNA_pol_Rpb1_clamp_domain"/>
</dbReference>
<dbReference type="Gene3D" id="1.10.274.100">
    <property type="entry name" value="RNA polymerase Rpb1, domain 3"/>
    <property type="match status" value="1"/>
</dbReference>
<dbReference type="Gene3D" id="3.30.1490.180">
    <property type="entry name" value="RNA polymerase ii"/>
    <property type="match status" value="1"/>
</dbReference>
<evidence type="ECO:0000313" key="15">
    <source>
        <dbReference type="EMBL" id="KAJ4845038.1"/>
    </source>
</evidence>
<accession>A0A9Q0JKF2</accession>
<dbReference type="InterPro" id="IPR007083">
    <property type="entry name" value="RNA_pol_Rpb1_4"/>
</dbReference>
<evidence type="ECO:0000313" key="16">
    <source>
        <dbReference type="Proteomes" id="UP001141552"/>
    </source>
</evidence>
<keyword evidence="9 12" id="KW-0804">Transcription</keyword>
<dbReference type="InterPro" id="IPR007081">
    <property type="entry name" value="RNA_pol_Rpb1_5"/>
</dbReference>
<evidence type="ECO:0000256" key="3">
    <source>
        <dbReference type="ARBA" id="ARBA00022478"/>
    </source>
</evidence>
<dbReference type="FunFam" id="4.10.860.120:FF:000006">
    <property type="entry name" value="DNA-directed RNA polymerase subunit"/>
    <property type="match status" value="1"/>
</dbReference>